<dbReference type="AlphaFoldDB" id="A0A024S7L2"/>
<dbReference type="Proteomes" id="UP000024376">
    <property type="component" value="Unassembled WGS sequence"/>
</dbReference>
<organism evidence="1 2">
    <name type="scientific">Hypocrea jecorina (strain ATCC 56765 / BCRC 32924 / NRRL 11460 / Rut C-30)</name>
    <name type="common">Trichoderma reesei</name>
    <dbReference type="NCBI Taxonomy" id="1344414"/>
    <lineage>
        <taxon>Eukaryota</taxon>
        <taxon>Fungi</taxon>
        <taxon>Dikarya</taxon>
        <taxon>Ascomycota</taxon>
        <taxon>Pezizomycotina</taxon>
        <taxon>Sordariomycetes</taxon>
        <taxon>Hypocreomycetidae</taxon>
        <taxon>Hypocreales</taxon>
        <taxon>Hypocreaceae</taxon>
        <taxon>Trichoderma</taxon>
    </lineage>
</organism>
<dbReference type="KEGG" id="trr:M419DRAFT_36853"/>
<sequence>MMGLAYTAFVVPTPTADDHNDIIAALTFAQDLLRRGCALTPSPSSYLKGRLSVVSSSRFSFGSFTSGFSIDNDDDNDDDDLPSTCNYNSHLDVEVNTDRNETASGNGNGMVIRRRSKRERVVRRLRVLVDERVRLRRTTGYALIGDENDAIEMW</sequence>
<dbReference type="HOGENOM" id="CLU_1705525_0_0_1"/>
<name>A0A024S7L2_HYPJR</name>
<proteinExistence type="predicted"/>
<dbReference type="EMBL" id="KI911152">
    <property type="protein sequence ID" value="ETS00461.1"/>
    <property type="molecule type" value="Genomic_DNA"/>
</dbReference>
<reference evidence="2" key="1">
    <citation type="journal article" date="2013" name="Ind. Biotechnol.">
        <title>Comparative genomics analysis of Trichoderma reesei strains.</title>
        <authorList>
            <person name="Koike H."/>
            <person name="Aerts A."/>
            <person name="LaButti K."/>
            <person name="Grigoriev I.V."/>
            <person name="Baker S.E."/>
        </authorList>
    </citation>
    <scope>NUCLEOTIDE SEQUENCE [LARGE SCALE GENOMIC DNA]</scope>
    <source>
        <strain evidence="2">ATCC 56765 / BCRC 32924 / NRRL 11460 / Rut C-30</strain>
    </source>
</reference>
<evidence type="ECO:0000313" key="1">
    <source>
        <dbReference type="EMBL" id="ETS00461.1"/>
    </source>
</evidence>
<evidence type="ECO:0000313" key="2">
    <source>
        <dbReference type="Proteomes" id="UP000024376"/>
    </source>
</evidence>
<accession>A0A024S7L2</accession>
<gene>
    <name evidence="1" type="ORF">M419DRAFT_36853</name>
</gene>
<protein>
    <submittedName>
        <fullName evidence="1">Uncharacterized protein</fullName>
    </submittedName>
</protein>